<evidence type="ECO:0000256" key="3">
    <source>
        <dbReference type="ARBA" id="ARBA00022840"/>
    </source>
</evidence>
<dbReference type="Gene3D" id="3.40.50.20">
    <property type="match status" value="1"/>
</dbReference>
<evidence type="ECO:0000256" key="1">
    <source>
        <dbReference type="ARBA" id="ARBA00022598"/>
    </source>
</evidence>
<dbReference type="EMBL" id="CP089982">
    <property type="protein sequence ID" value="WXA98565.1"/>
    <property type="molecule type" value="Genomic_DNA"/>
</dbReference>
<dbReference type="PROSITE" id="PS50975">
    <property type="entry name" value="ATP_GRASP"/>
    <property type="match status" value="1"/>
</dbReference>
<keyword evidence="2 4" id="KW-0547">Nucleotide-binding</keyword>
<dbReference type="Gene3D" id="3.30.470.20">
    <property type="entry name" value="ATP-grasp fold, B domain"/>
    <property type="match status" value="1"/>
</dbReference>
<feature type="domain" description="ATP-grasp" evidence="5">
    <location>
        <begin position="115"/>
        <end position="310"/>
    </location>
</feature>
<dbReference type="InterPro" id="IPR052032">
    <property type="entry name" value="ATP-dep_AA_Ligase"/>
</dbReference>
<dbReference type="InterPro" id="IPR011761">
    <property type="entry name" value="ATP-grasp"/>
</dbReference>
<organism evidence="6 7">
    <name type="scientific">Pendulispora brunnea</name>
    <dbReference type="NCBI Taxonomy" id="2905690"/>
    <lineage>
        <taxon>Bacteria</taxon>
        <taxon>Pseudomonadati</taxon>
        <taxon>Myxococcota</taxon>
        <taxon>Myxococcia</taxon>
        <taxon>Myxococcales</taxon>
        <taxon>Sorangiineae</taxon>
        <taxon>Pendulisporaceae</taxon>
        <taxon>Pendulispora</taxon>
    </lineage>
</organism>
<reference evidence="6 7" key="1">
    <citation type="submission" date="2021-12" db="EMBL/GenBank/DDBJ databases">
        <title>Discovery of the Pendulisporaceae a myxobacterial family with distinct sporulation behavior and unique specialized metabolism.</title>
        <authorList>
            <person name="Garcia R."/>
            <person name="Popoff A."/>
            <person name="Bader C.D."/>
            <person name="Loehr J."/>
            <person name="Walesch S."/>
            <person name="Walt C."/>
            <person name="Boldt J."/>
            <person name="Bunk B."/>
            <person name="Haeckl F.J.F.P.J."/>
            <person name="Gunesch A.P."/>
            <person name="Birkelbach J."/>
            <person name="Nuebel U."/>
            <person name="Pietschmann T."/>
            <person name="Bach T."/>
            <person name="Mueller R."/>
        </authorList>
    </citation>
    <scope>NUCLEOTIDE SEQUENCE [LARGE SCALE GENOMIC DNA]</scope>
    <source>
        <strain evidence="6 7">MSr12523</strain>
    </source>
</reference>
<protein>
    <submittedName>
        <fullName evidence="6">ATP-grasp domain-containing protein</fullName>
    </submittedName>
</protein>
<evidence type="ECO:0000256" key="4">
    <source>
        <dbReference type="PROSITE-ProRule" id="PRU00409"/>
    </source>
</evidence>
<accession>A0ABZ2KIS0</accession>
<dbReference type="Pfam" id="PF18130">
    <property type="entry name" value="ATPgrasp_N"/>
    <property type="match status" value="1"/>
</dbReference>
<dbReference type="InterPro" id="IPR041472">
    <property type="entry name" value="BL00235/CARNS1_N"/>
</dbReference>
<dbReference type="PANTHER" id="PTHR43585">
    <property type="entry name" value="FUMIPYRROLE BIOSYNTHESIS PROTEIN C"/>
    <property type="match status" value="1"/>
</dbReference>
<evidence type="ECO:0000256" key="2">
    <source>
        <dbReference type="ARBA" id="ARBA00022741"/>
    </source>
</evidence>
<dbReference type="Pfam" id="PF13535">
    <property type="entry name" value="ATP-grasp_4"/>
    <property type="match status" value="1"/>
</dbReference>
<dbReference type="InterPro" id="IPR005479">
    <property type="entry name" value="CPAse_ATP-bd"/>
</dbReference>
<dbReference type="PROSITE" id="PS00867">
    <property type="entry name" value="CPSASE_2"/>
    <property type="match status" value="1"/>
</dbReference>
<sequence length="407" mass="43165">MSRPRIAFVESNTSGTGRLFLAAARELGFQPVMLTSTPERYPYLSAEDCDVVTLDTSDAAALLEASRELSRRGLAGVTSSSEYFVVAAAQVAWQLGLPGPDPAALAACRDKHVQRLRLRAAGVAVPDFRGADTPEDAVRAADAFGYPVIVKPVSGSGSVGVASCSSPDGVLAHAAALLAHGVNERGQPVPRTVLVETIAQGPEYSVETFDRTVVGITAKHLGSPPYFVEVGHDHPAPLHIVQRDALAGITRAALDALNLGFGPAHTETRYTESGPAIIEVNPRLAGGFIPELVRLATGVDLVRNTVARIARQAHSCEPLHRRHASLRFLLPPAEGTLERIDGLEEAARLRGVADARMYAAVGAQLACRHDFRDRIGHVIATGATSEDAMALADRARELVRLTVARGE</sequence>
<evidence type="ECO:0000313" key="6">
    <source>
        <dbReference type="EMBL" id="WXA98565.1"/>
    </source>
</evidence>
<dbReference type="Proteomes" id="UP001379533">
    <property type="component" value="Chromosome"/>
</dbReference>
<gene>
    <name evidence="6" type="ORF">LZC95_17240</name>
</gene>
<keyword evidence="3 4" id="KW-0067">ATP-binding</keyword>
<dbReference type="RefSeq" id="WP_394849179.1">
    <property type="nucleotide sequence ID" value="NZ_CP089982.1"/>
</dbReference>
<dbReference type="SUPFAM" id="SSF56059">
    <property type="entry name" value="Glutathione synthetase ATP-binding domain-like"/>
    <property type="match status" value="1"/>
</dbReference>
<name>A0ABZ2KIS0_9BACT</name>
<keyword evidence="7" id="KW-1185">Reference proteome</keyword>
<dbReference type="PANTHER" id="PTHR43585:SF2">
    <property type="entry name" value="ATP-GRASP ENZYME FSQD"/>
    <property type="match status" value="1"/>
</dbReference>
<evidence type="ECO:0000259" key="5">
    <source>
        <dbReference type="PROSITE" id="PS50975"/>
    </source>
</evidence>
<keyword evidence="1" id="KW-0436">Ligase</keyword>
<dbReference type="InterPro" id="IPR040570">
    <property type="entry name" value="LAL_C2"/>
</dbReference>
<proteinExistence type="predicted"/>
<dbReference type="Pfam" id="PF18603">
    <property type="entry name" value="LAL_C2"/>
    <property type="match status" value="1"/>
</dbReference>
<evidence type="ECO:0000313" key="7">
    <source>
        <dbReference type="Proteomes" id="UP001379533"/>
    </source>
</evidence>